<dbReference type="AlphaFoldDB" id="A0A917E608"/>
<dbReference type="Proteomes" id="UP000599688">
    <property type="component" value="Unassembled WGS sequence"/>
</dbReference>
<comment type="caution">
    <text evidence="1">The sequence shown here is derived from an EMBL/GenBank/DDBJ whole genome shotgun (WGS) entry which is preliminary data.</text>
</comment>
<dbReference type="EMBL" id="BMGL01000003">
    <property type="protein sequence ID" value="GGE07930.1"/>
    <property type="molecule type" value="Genomic_DNA"/>
</dbReference>
<keyword evidence="2" id="KW-1185">Reference proteome</keyword>
<sequence>MKKDLMRKGISSQRILTDYKGIDYNAENLAEARRLDIEFVVRR</sequence>
<protein>
    <submittedName>
        <fullName evidence="1">Uncharacterized protein</fullName>
    </submittedName>
</protein>
<evidence type="ECO:0000313" key="2">
    <source>
        <dbReference type="Proteomes" id="UP000599688"/>
    </source>
</evidence>
<reference evidence="1 2" key="1">
    <citation type="journal article" date="2014" name="Int. J. Syst. Evol. Microbiol.">
        <title>Complete genome sequence of Corynebacterium casei LMG S-19264T (=DSM 44701T), isolated from a smear-ripened cheese.</title>
        <authorList>
            <consortium name="US DOE Joint Genome Institute (JGI-PGF)"/>
            <person name="Walter F."/>
            <person name="Albersmeier A."/>
            <person name="Kalinowski J."/>
            <person name="Ruckert C."/>
        </authorList>
    </citation>
    <scope>NUCLEOTIDE SEQUENCE [LARGE SCALE GENOMIC DNA]</scope>
    <source>
        <strain evidence="1 2">CGMCC 1.12925</strain>
    </source>
</reference>
<evidence type="ECO:0000313" key="1">
    <source>
        <dbReference type="EMBL" id="GGE07930.1"/>
    </source>
</evidence>
<accession>A0A917E608</accession>
<organism evidence="1 2">
    <name type="scientific">Psychroflexus salis</name>
    <dbReference type="NCBI Taxonomy" id="1526574"/>
    <lineage>
        <taxon>Bacteria</taxon>
        <taxon>Pseudomonadati</taxon>
        <taxon>Bacteroidota</taxon>
        <taxon>Flavobacteriia</taxon>
        <taxon>Flavobacteriales</taxon>
        <taxon>Flavobacteriaceae</taxon>
        <taxon>Psychroflexus</taxon>
    </lineage>
</organism>
<gene>
    <name evidence="1" type="ORF">GCM10010831_06850</name>
</gene>
<proteinExistence type="predicted"/>
<name>A0A917E608_9FLAO</name>